<name>A0A852W518_PSEA5</name>
<gene>
    <name evidence="2" type="ORF">ATL51_4320</name>
    <name evidence="1" type="ORF">HDA37_002139</name>
</gene>
<dbReference type="EMBL" id="PHUJ01000003">
    <property type="protein sequence ID" value="PKB32587.1"/>
    <property type="molecule type" value="Genomic_DNA"/>
</dbReference>
<evidence type="ECO:0000313" key="2">
    <source>
        <dbReference type="EMBL" id="PKB32587.1"/>
    </source>
</evidence>
<reference evidence="1 4" key="1">
    <citation type="submission" date="2020-07" db="EMBL/GenBank/DDBJ databases">
        <title>Sequencing the genomes of 1000 actinobacteria strains.</title>
        <authorList>
            <person name="Klenk H.-P."/>
        </authorList>
    </citation>
    <scope>NUCLEOTIDE SEQUENCE [LARGE SCALE GENOMIC DNA]</scope>
    <source>
        <strain evidence="2 3">DSM 44104</strain>
        <strain evidence="1 4">DSM 44749</strain>
    </source>
</reference>
<dbReference type="GeneID" id="98051915"/>
<evidence type="ECO:0000313" key="4">
    <source>
        <dbReference type="Proteomes" id="UP000549695"/>
    </source>
</evidence>
<keyword evidence="4" id="KW-1185">Reference proteome</keyword>
<evidence type="ECO:0000313" key="3">
    <source>
        <dbReference type="Proteomes" id="UP000232453"/>
    </source>
</evidence>
<dbReference type="Proteomes" id="UP000232453">
    <property type="component" value="Unassembled WGS sequence"/>
</dbReference>
<accession>A0A852W518</accession>
<dbReference type="RefSeq" id="WP_167379107.1">
    <property type="nucleotide sequence ID" value="NZ_BAAAJZ010000001.1"/>
</dbReference>
<dbReference type="EMBL" id="JACCCZ010000001">
    <property type="protein sequence ID" value="NYG01854.1"/>
    <property type="molecule type" value="Genomic_DNA"/>
</dbReference>
<comment type="caution">
    <text evidence="1">The sequence shown here is derived from an EMBL/GenBank/DDBJ whole genome shotgun (WGS) entry which is preliminary data.</text>
</comment>
<accession>A0AA44ZR45</accession>
<organism evidence="1 4">
    <name type="scientific">Pseudonocardia alni</name>
    <name type="common">Amycolata alni</name>
    <dbReference type="NCBI Taxonomy" id="33907"/>
    <lineage>
        <taxon>Bacteria</taxon>
        <taxon>Bacillati</taxon>
        <taxon>Actinomycetota</taxon>
        <taxon>Actinomycetes</taxon>
        <taxon>Pseudonocardiales</taxon>
        <taxon>Pseudonocardiaceae</taxon>
        <taxon>Pseudonocardia</taxon>
    </lineage>
</organism>
<dbReference type="AlphaFoldDB" id="A0A852W518"/>
<sequence length="50" mass="5132">MKKILILVAVALGIFLVITNPNGAAGSVSNVGNILYDAAQSVSTFVTNLI</sequence>
<proteinExistence type="predicted"/>
<evidence type="ECO:0000313" key="1">
    <source>
        <dbReference type="EMBL" id="NYG01854.1"/>
    </source>
</evidence>
<dbReference type="Proteomes" id="UP000549695">
    <property type="component" value="Unassembled WGS sequence"/>
</dbReference>
<protein>
    <submittedName>
        <fullName evidence="1">Uncharacterized protein</fullName>
    </submittedName>
</protein>